<evidence type="ECO:0000313" key="1">
    <source>
        <dbReference type="EMBL" id="OIW21053.1"/>
    </source>
</evidence>
<evidence type="ECO:0000313" key="2">
    <source>
        <dbReference type="Proteomes" id="UP000188354"/>
    </source>
</evidence>
<dbReference type="AlphaFoldDB" id="A0A394DDI1"/>
<dbReference type="STRING" id="3871.A0A394DDI1"/>
<gene>
    <name evidence="1" type="ORF">TanjilG_28402</name>
</gene>
<comment type="caution">
    <text evidence="1">The sequence shown here is derived from an EMBL/GenBank/DDBJ whole genome shotgun (WGS) entry which is preliminary data.</text>
</comment>
<organism evidence="1 2">
    <name type="scientific">Lupinus angustifolius</name>
    <name type="common">Narrow-leaved blue lupine</name>
    <dbReference type="NCBI Taxonomy" id="3871"/>
    <lineage>
        <taxon>Eukaryota</taxon>
        <taxon>Viridiplantae</taxon>
        <taxon>Streptophyta</taxon>
        <taxon>Embryophyta</taxon>
        <taxon>Tracheophyta</taxon>
        <taxon>Spermatophyta</taxon>
        <taxon>Magnoliopsida</taxon>
        <taxon>eudicotyledons</taxon>
        <taxon>Gunneridae</taxon>
        <taxon>Pentapetalae</taxon>
        <taxon>rosids</taxon>
        <taxon>fabids</taxon>
        <taxon>Fabales</taxon>
        <taxon>Fabaceae</taxon>
        <taxon>Papilionoideae</taxon>
        <taxon>50 kb inversion clade</taxon>
        <taxon>genistoids sensu lato</taxon>
        <taxon>core genistoids</taxon>
        <taxon>Genisteae</taxon>
        <taxon>Lupinus</taxon>
    </lineage>
</organism>
<name>A0A394DDI1_LUPAN</name>
<protein>
    <submittedName>
        <fullName evidence="1">Uncharacterized protein</fullName>
    </submittedName>
</protein>
<sequence>MSWVLSEADEKDEEVGYLDELEAYLVMFQASIFEVFEPKSVEDCSVVFEETNAEFSDEKREDFCSTEDANITNSVKKPVQKVDENVEATNPISEVKSIESLFQENAEELEDFCSSEEREDFSSTEDANIANSVEKQVQKVDENVEATKSIAEVKSLESLFQENVEELEDKGVKKLDPESNKVEESEEKWSLRSGSNKVKGYNRDIYANNKVKSQRSLDSNYYLGSPESNLDYSGRVTNQSLCSSNLGSFGSMRVEKEWRRTLACKLFEERHNNGDGSDGGMDMLWETYETESNKVLKKSNTKKGKKGEIEYYEDDEEEEEEEEFEEGKLCCLQALKFSAGKMNLGMRRPNLLKFSKALKGIGWLHHVGKNGKKVQPMK</sequence>
<dbReference type="Proteomes" id="UP000188354">
    <property type="component" value="Unassembled WGS sequence"/>
</dbReference>
<dbReference type="PANTHER" id="PTHR36760">
    <property type="entry name" value="ACIDIC LEUCINE-RICH NUCLEAR PHOSPHOPROTEIN 32 FAMILY B PROTEIN"/>
    <property type="match status" value="1"/>
</dbReference>
<accession>A0A394DDI1</accession>
<reference evidence="1 2" key="1">
    <citation type="journal article" date="2017" name="Plant Biotechnol. J.">
        <title>A comprehensive draft genome sequence for lupin (Lupinus angustifolius), an emerging health food: insights into plant-microbe interactions and legume evolution.</title>
        <authorList>
            <person name="Hane J.K."/>
            <person name="Ming Y."/>
            <person name="Kamphuis L.G."/>
            <person name="Nelson M.N."/>
            <person name="Garg G."/>
            <person name="Atkins C.A."/>
            <person name="Bayer P.E."/>
            <person name="Bravo A."/>
            <person name="Bringans S."/>
            <person name="Cannon S."/>
            <person name="Edwards D."/>
            <person name="Foley R."/>
            <person name="Gao L.L."/>
            <person name="Harrison M.J."/>
            <person name="Huang W."/>
            <person name="Hurgobin B."/>
            <person name="Li S."/>
            <person name="Liu C.W."/>
            <person name="McGrath A."/>
            <person name="Morahan G."/>
            <person name="Murray J."/>
            <person name="Weller J."/>
            <person name="Jian J."/>
            <person name="Singh K.B."/>
        </authorList>
    </citation>
    <scope>NUCLEOTIDE SEQUENCE [LARGE SCALE GENOMIC DNA]</scope>
    <source>
        <strain evidence="2">cv. Tanjil</strain>
        <tissue evidence="1">Whole plant</tissue>
    </source>
</reference>
<dbReference type="Gramene" id="OIW21053">
    <property type="protein sequence ID" value="OIW21053"/>
    <property type="gene ID" value="TanjilG_28402"/>
</dbReference>
<proteinExistence type="predicted"/>
<keyword evidence="2" id="KW-1185">Reference proteome</keyword>
<dbReference type="EMBL" id="MLAU01018549">
    <property type="protein sequence ID" value="OIW21053.1"/>
    <property type="molecule type" value="Genomic_DNA"/>
</dbReference>
<dbReference type="PANTHER" id="PTHR36760:SF1">
    <property type="entry name" value="ACIDIC LEUCINE-RICH NUCLEAR PHOSPHOPROTEIN 32 FAMILY B PROTEIN"/>
    <property type="match status" value="1"/>
</dbReference>